<feature type="chain" id="PRO_5010384937" description="Cysteine rich repeat-containing protein" evidence="1">
    <location>
        <begin position="21"/>
        <end position="124"/>
    </location>
</feature>
<dbReference type="Proteomes" id="UP000183371">
    <property type="component" value="Unassembled WGS sequence"/>
</dbReference>
<evidence type="ECO:0000313" key="3">
    <source>
        <dbReference type="Proteomes" id="UP000183371"/>
    </source>
</evidence>
<dbReference type="AlphaFoldDB" id="A0A1I7D1A5"/>
<gene>
    <name evidence="2" type="ORF">SAMN05444141_107137</name>
</gene>
<organism evidence="2 3">
    <name type="scientific">Pseudovibrio denitrificans</name>
    <dbReference type="NCBI Taxonomy" id="258256"/>
    <lineage>
        <taxon>Bacteria</taxon>
        <taxon>Pseudomonadati</taxon>
        <taxon>Pseudomonadota</taxon>
        <taxon>Alphaproteobacteria</taxon>
        <taxon>Hyphomicrobiales</taxon>
        <taxon>Stappiaceae</taxon>
        <taxon>Pseudovibrio</taxon>
    </lineage>
</organism>
<sequence length="124" mass="12847">MKNLCLAASLLLASSSVATAGMTSDLNAAIANMCEKLKACAFEQMGIDASSKQHPTATAINNSVNQACAVIKADFASEATSNAQKRQAIACVSSVTRKTCGELSQPNAKSPKACKGFQSFNRAN</sequence>
<evidence type="ECO:0000256" key="1">
    <source>
        <dbReference type="SAM" id="SignalP"/>
    </source>
</evidence>
<keyword evidence="1" id="KW-0732">Signal</keyword>
<feature type="signal peptide" evidence="1">
    <location>
        <begin position="1"/>
        <end position="20"/>
    </location>
</feature>
<dbReference type="EMBL" id="FPBD01000007">
    <property type="protein sequence ID" value="SFU05449.1"/>
    <property type="molecule type" value="Genomic_DNA"/>
</dbReference>
<keyword evidence="3" id="KW-1185">Reference proteome</keyword>
<evidence type="ECO:0008006" key="4">
    <source>
        <dbReference type="Google" id="ProtNLM"/>
    </source>
</evidence>
<protein>
    <recommendedName>
        <fullName evidence="4">Cysteine rich repeat-containing protein</fullName>
    </recommendedName>
</protein>
<evidence type="ECO:0000313" key="2">
    <source>
        <dbReference type="EMBL" id="SFU05449.1"/>
    </source>
</evidence>
<reference evidence="3" key="1">
    <citation type="submission" date="2016-10" db="EMBL/GenBank/DDBJ databases">
        <authorList>
            <person name="Varghese N."/>
            <person name="Submissions S."/>
        </authorList>
    </citation>
    <scope>NUCLEOTIDE SEQUENCE [LARGE SCALE GENOMIC DNA]</scope>
    <source>
        <strain evidence="3">DSM 17465</strain>
    </source>
</reference>
<name>A0A1I7D1A5_9HYPH</name>
<dbReference type="RefSeq" id="WP_014290270.1">
    <property type="nucleotide sequence ID" value="NZ_FPBD01000007.1"/>
</dbReference>
<proteinExistence type="predicted"/>
<accession>A0A1I7D1A5</accession>